<comment type="caution">
    <text evidence="3">The sequence shown here is derived from an EMBL/GenBank/DDBJ whole genome shotgun (WGS) entry which is preliminary data.</text>
</comment>
<accession>A0A2T1KDY1</accession>
<evidence type="ECO:0000313" key="3">
    <source>
        <dbReference type="EMBL" id="PSF08331.1"/>
    </source>
</evidence>
<organism evidence="3 4">
    <name type="scientific">Marinobacter halophilus</name>
    <dbReference type="NCBI Taxonomy" id="1323740"/>
    <lineage>
        <taxon>Bacteria</taxon>
        <taxon>Pseudomonadati</taxon>
        <taxon>Pseudomonadota</taxon>
        <taxon>Gammaproteobacteria</taxon>
        <taxon>Pseudomonadales</taxon>
        <taxon>Marinobacteraceae</taxon>
        <taxon>Marinobacter</taxon>
    </lineage>
</organism>
<dbReference type="EMBL" id="PXNN01000011">
    <property type="protein sequence ID" value="PSF08331.1"/>
    <property type="molecule type" value="Genomic_DNA"/>
</dbReference>
<sequence>MSLKGLIEEGAVAKRLLKPVFSWGRGSWLKRLLVLSLFGLIFITGYYLLLQSLLSEVRKHDDQVSKERNRIVETNLYQATIGFAELCLKPASIDQENASWYCDKALQLYKNNNKGTPPKLRNEIVERKAYGAMVADMESQLRGIKLDRLEQSSPALDWLDQILSKTGMFLTLSLALFGVLAFVYGLYLQRDNSESDEPEAGSSNSQNTLTSGSS</sequence>
<evidence type="ECO:0000256" key="1">
    <source>
        <dbReference type="SAM" id="MobiDB-lite"/>
    </source>
</evidence>
<keyword evidence="4" id="KW-1185">Reference proteome</keyword>
<feature type="transmembrane region" description="Helical" evidence="2">
    <location>
        <begin position="28"/>
        <end position="49"/>
    </location>
</feature>
<reference evidence="3 4" key="1">
    <citation type="submission" date="2018-03" db="EMBL/GenBank/DDBJ databases">
        <title>Marinobacter brunus sp. nov., a marine bacterium of Gamma-proteobacteria isolated from the surface seawater of the South China Sea.</title>
        <authorList>
            <person name="Cheng H."/>
            <person name="Wu Y.-H."/>
            <person name="Xamxidin M."/>
            <person name="Xu X.-W."/>
        </authorList>
    </citation>
    <scope>NUCLEOTIDE SEQUENCE [LARGE SCALE GENOMIC DNA]</scope>
    <source>
        <strain evidence="3 4">JCM 30472</strain>
    </source>
</reference>
<feature type="transmembrane region" description="Helical" evidence="2">
    <location>
        <begin position="168"/>
        <end position="187"/>
    </location>
</feature>
<proteinExistence type="predicted"/>
<evidence type="ECO:0000256" key="2">
    <source>
        <dbReference type="SAM" id="Phobius"/>
    </source>
</evidence>
<dbReference type="AlphaFoldDB" id="A0A2T1KDY1"/>
<gene>
    <name evidence="3" type="ORF">C7H08_06465</name>
</gene>
<feature type="compositionally biased region" description="Polar residues" evidence="1">
    <location>
        <begin position="201"/>
        <end position="214"/>
    </location>
</feature>
<feature type="region of interest" description="Disordered" evidence="1">
    <location>
        <begin position="193"/>
        <end position="214"/>
    </location>
</feature>
<name>A0A2T1KDY1_9GAMM</name>
<dbReference type="OrthoDB" id="6985487at2"/>
<dbReference type="RefSeq" id="WP_106670932.1">
    <property type="nucleotide sequence ID" value="NZ_BMFE01000001.1"/>
</dbReference>
<evidence type="ECO:0000313" key="4">
    <source>
        <dbReference type="Proteomes" id="UP000238385"/>
    </source>
</evidence>
<protein>
    <submittedName>
        <fullName evidence="3">Uncharacterized protein</fullName>
    </submittedName>
</protein>
<keyword evidence="2" id="KW-1133">Transmembrane helix</keyword>
<dbReference type="Proteomes" id="UP000238385">
    <property type="component" value="Unassembled WGS sequence"/>
</dbReference>
<keyword evidence="2" id="KW-0472">Membrane</keyword>
<keyword evidence="2" id="KW-0812">Transmembrane</keyword>